<dbReference type="EMBL" id="GU002544">
    <property type="protein sequence ID" value="ADF87490.1"/>
    <property type="molecule type" value="mRNA"/>
</dbReference>
<dbReference type="AlphaFoldDB" id="D6MXQ4"/>
<dbReference type="RefSeq" id="XP_050688327.1">
    <property type="nucleotide sequence ID" value="XM_050832370.1"/>
</dbReference>
<reference evidence="2" key="1">
    <citation type="journal article" date="2010" name="Fish Shellfish Immunol.">
        <title>Two novel secreted ferritins involved in immune defense of Chinese mitten crab Eriocheir sinensis.</title>
        <authorList>
            <person name="Kong P."/>
            <person name="Wang L."/>
            <person name="Zhang H."/>
            <person name="Zhou Z."/>
            <person name="Qiu L."/>
            <person name="Gai Y."/>
            <person name="Song L."/>
        </authorList>
    </citation>
    <scope>NUCLEOTIDE SEQUENCE</scope>
</reference>
<sequence length="212" mass="23606">MHVMFLCLVGMVLGISGADSQRISVLDTDDFPSKFLAGRDHVGSFMDLMKSHFDTSLDFLFASKFYGSQYIERPGMAKLLAEESDRHWEEGMDVLKKYLQLGGVTHEDGFLDKMSFTSKNVLPSQTEPSHVKYISSLKAVMGKSRDMVNAYTDLNHEAGRKHGGNGDADVSHFLQEKAEKESEVARKMAGHYVTLQKMDASGIALGIFDKEL</sequence>
<dbReference type="RefSeq" id="XP_050688325.1">
    <property type="nucleotide sequence ID" value="XM_050832368.1"/>
</dbReference>
<name>D6MXQ4_ERISI</name>
<protein>
    <submittedName>
        <fullName evidence="2">Ferritin 1</fullName>
    </submittedName>
</protein>
<dbReference type="SUPFAM" id="SSF47240">
    <property type="entry name" value="Ferritin-like"/>
    <property type="match status" value="1"/>
</dbReference>
<dbReference type="InterPro" id="IPR012347">
    <property type="entry name" value="Ferritin-like"/>
</dbReference>
<dbReference type="OrthoDB" id="6363126at2759"/>
<evidence type="ECO:0000256" key="1">
    <source>
        <dbReference type="SAM" id="SignalP"/>
    </source>
</evidence>
<proteinExistence type="evidence at transcript level"/>
<accession>D6MXQ4</accession>
<dbReference type="InterPro" id="IPR009078">
    <property type="entry name" value="Ferritin-like_SF"/>
</dbReference>
<organism evidence="2">
    <name type="scientific">Eriocheir sinensis</name>
    <name type="common">Chinese mitten crab</name>
    <dbReference type="NCBI Taxonomy" id="95602"/>
    <lineage>
        <taxon>Eukaryota</taxon>
        <taxon>Metazoa</taxon>
        <taxon>Ecdysozoa</taxon>
        <taxon>Arthropoda</taxon>
        <taxon>Crustacea</taxon>
        <taxon>Multicrustacea</taxon>
        <taxon>Malacostraca</taxon>
        <taxon>Eumalacostraca</taxon>
        <taxon>Eucarida</taxon>
        <taxon>Decapoda</taxon>
        <taxon>Pleocyemata</taxon>
        <taxon>Brachyura</taxon>
        <taxon>Eubrachyura</taxon>
        <taxon>Grapsoidea</taxon>
        <taxon>Varunidae</taxon>
        <taxon>Eriocheir</taxon>
    </lineage>
</organism>
<keyword evidence="1" id="KW-0732">Signal</keyword>
<evidence type="ECO:0000313" key="2">
    <source>
        <dbReference type="EMBL" id="ADF87490.1"/>
    </source>
</evidence>
<dbReference type="KEGG" id="esn:126981353"/>
<dbReference type="Gene3D" id="1.20.1260.10">
    <property type="match status" value="1"/>
</dbReference>
<dbReference type="RefSeq" id="XP_050688326.1">
    <property type="nucleotide sequence ID" value="XM_050832369.1"/>
</dbReference>
<dbReference type="GeneID" id="126981353"/>
<feature type="signal peptide" evidence="1">
    <location>
        <begin position="1"/>
        <end position="20"/>
    </location>
</feature>
<feature type="chain" id="PRO_5003086871" evidence="1">
    <location>
        <begin position="21"/>
        <end position="212"/>
    </location>
</feature>